<organism evidence="4 5">
    <name type="scientific">Rugosimonospora acidiphila</name>
    <dbReference type="NCBI Taxonomy" id="556531"/>
    <lineage>
        <taxon>Bacteria</taxon>
        <taxon>Bacillati</taxon>
        <taxon>Actinomycetota</taxon>
        <taxon>Actinomycetes</taxon>
        <taxon>Micromonosporales</taxon>
        <taxon>Micromonosporaceae</taxon>
        <taxon>Rugosimonospora</taxon>
    </lineage>
</organism>
<evidence type="ECO:0000256" key="2">
    <source>
        <dbReference type="ARBA" id="ARBA00022679"/>
    </source>
</evidence>
<evidence type="ECO:0000313" key="5">
    <source>
        <dbReference type="Proteomes" id="UP001501570"/>
    </source>
</evidence>
<comment type="caution">
    <text evidence="4">The sequence shown here is derived from an EMBL/GenBank/DDBJ whole genome shotgun (WGS) entry which is preliminary data.</text>
</comment>
<dbReference type="Pfam" id="PF13649">
    <property type="entry name" value="Methyltransf_25"/>
    <property type="match status" value="1"/>
</dbReference>
<name>A0ABP9RSF9_9ACTN</name>
<proteinExistence type="predicted"/>
<accession>A0ABP9RSF9</accession>
<dbReference type="CDD" id="cd02440">
    <property type="entry name" value="AdoMet_MTases"/>
    <property type="match status" value="1"/>
</dbReference>
<dbReference type="InterPro" id="IPR029063">
    <property type="entry name" value="SAM-dependent_MTases_sf"/>
</dbReference>
<reference evidence="5" key="1">
    <citation type="journal article" date="2019" name="Int. J. Syst. Evol. Microbiol.">
        <title>The Global Catalogue of Microorganisms (GCM) 10K type strain sequencing project: providing services to taxonomists for standard genome sequencing and annotation.</title>
        <authorList>
            <consortium name="The Broad Institute Genomics Platform"/>
            <consortium name="The Broad Institute Genome Sequencing Center for Infectious Disease"/>
            <person name="Wu L."/>
            <person name="Ma J."/>
        </authorList>
    </citation>
    <scope>NUCLEOTIDE SEQUENCE [LARGE SCALE GENOMIC DNA]</scope>
    <source>
        <strain evidence="5">JCM 18304</strain>
    </source>
</reference>
<keyword evidence="5" id="KW-1185">Reference proteome</keyword>
<dbReference type="PANTHER" id="PTHR43861:SF1">
    <property type="entry name" value="TRANS-ACONITATE 2-METHYLTRANSFERASE"/>
    <property type="match status" value="1"/>
</dbReference>
<dbReference type="GO" id="GO:0032259">
    <property type="term" value="P:methylation"/>
    <property type="evidence" value="ECO:0007669"/>
    <property type="project" value="UniProtKB-KW"/>
</dbReference>
<keyword evidence="2" id="KW-0808">Transferase</keyword>
<dbReference type="Gene3D" id="3.40.50.150">
    <property type="entry name" value="Vaccinia Virus protein VP39"/>
    <property type="match status" value="1"/>
</dbReference>
<dbReference type="EMBL" id="BAABJQ010000007">
    <property type="protein sequence ID" value="GAA5185489.1"/>
    <property type="molecule type" value="Genomic_DNA"/>
</dbReference>
<evidence type="ECO:0000256" key="1">
    <source>
        <dbReference type="ARBA" id="ARBA00022603"/>
    </source>
</evidence>
<dbReference type="SUPFAM" id="SSF53335">
    <property type="entry name" value="S-adenosyl-L-methionine-dependent methyltransferases"/>
    <property type="match status" value="1"/>
</dbReference>
<gene>
    <name evidence="4" type="ORF">GCM10023322_29640</name>
</gene>
<feature type="domain" description="Methyltransferase" evidence="3">
    <location>
        <begin position="51"/>
        <end position="146"/>
    </location>
</feature>
<dbReference type="GO" id="GO:0008168">
    <property type="term" value="F:methyltransferase activity"/>
    <property type="evidence" value="ECO:0007669"/>
    <property type="project" value="UniProtKB-KW"/>
</dbReference>
<keyword evidence="1 4" id="KW-0489">Methyltransferase</keyword>
<dbReference type="PANTHER" id="PTHR43861">
    <property type="entry name" value="TRANS-ACONITATE 2-METHYLTRANSFERASE-RELATED"/>
    <property type="match status" value="1"/>
</dbReference>
<evidence type="ECO:0000313" key="4">
    <source>
        <dbReference type="EMBL" id="GAA5185489.1"/>
    </source>
</evidence>
<dbReference type="Proteomes" id="UP001501570">
    <property type="component" value="Unassembled WGS sequence"/>
</dbReference>
<dbReference type="RefSeq" id="WP_345629933.1">
    <property type="nucleotide sequence ID" value="NZ_BAABJQ010000007.1"/>
</dbReference>
<protein>
    <submittedName>
        <fullName evidence="4">Methyltransferase domain-containing protein</fullName>
    </submittedName>
</protein>
<evidence type="ECO:0000259" key="3">
    <source>
        <dbReference type="Pfam" id="PF13649"/>
    </source>
</evidence>
<dbReference type="InterPro" id="IPR041698">
    <property type="entry name" value="Methyltransf_25"/>
</dbReference>
<sequence>MHATVNAQQAEAWNGYEGQYWADHPEHWDAVAGGLNAPLFAAATVTAQERVLDIACGNGQTTRVAAGLASGGHALGIDLSGPMVRRARAIADAEGTGNVRFEQGDAQVYPFPRGEFDVAVSRGGLTFFADPFAAFANIGSALRPGGRIAFVCLQEIAKQEWFTVLRSAVLGRVPETNAADPYAPGMFSLTDPDRIHSVLTRAGFAQLTVTPLEVPMVFGPDAARAADTHLGTGPVRFHLKGADEPTEARVREAVTAALRPFERPDGVRMRGAYWLVSAVRP</sequence>